<reference evidence="4" key="1">
    <citation type="journal article" date="2020" name="mSystems">
        <title>Genome- and Community-Level Interaction Insights into Carbon Utilization and Element Cycling Functions of Hydrothermarchaeota in Hydrothermal Sediment.</title>
        <authorList>
            <person name="Zhou Z."/>
            <person name="Liu Y."/>
            <person name="Xu W."/>
            <person name="Pan J."/>
            <person name="Luo Z.H."/>
            <person name="Li M."/>
        </authorList>
    </citation>
    <scope>NUCLEOTIDE SEQUENCE [LARGE SCALE GENOMIC DNA]</scope>
    <source>
        <strain evidence="4">SpSt-747</strain>
    </source>
</reference>
<gene>
    <name evidence="4" type="ORF">ENV30_01640</name>
</gene>
<dbReference type="InterPro" id="IPR007597">
    <property type="entry name" value="CheC"/>
</dbReference>
<dbReference type="Gene3D" id="3.40.1550.10">
    <property type="entry name" value="CheC-like"/>
    <property type="match status" value="1"/>
</dbReference>
<protein>
    <submittedName>
        <fullName evidence="4">Chemotaxis protein CheC</fullName>
    </submittedName>
</protein>
<dbReference type="PANTHER" id="PTHR43693:SF1">
    <property type="entry name" value="PROTEIN PHOSPHATASE CHEZ"/>
    <property type="match status" value="1"/>
</dbReference>
<proteinExistence type="predicted"/>
<keyword evidence="2" id="KW-0378">Hydrolase</keyword>
<dbReference type="CDD" id="cd17909">
    <property type="entry name" value="CheC_ClassI"/>
    <property type="match status" value="1"/>
</dbReference>
<evidence type="ECO:0000256" key="2">
    <source>
        <dbReference type="ARBA" id="ARBA00022801"/>
    </source>
</evidence>
<dbReference type="GO" id="GO:0016787">
    <property type="term" value="F:hydrolase activity"/>
    <property type="evidence" value="ECO:0007669"/>
    <property type="project" value="UniProtKB-KW"/>
</dbReference>
<organism evidence="4">
    <name type="scientific">Candidatus Caldatribacterium californiense</name>
    <dbReference type="NCBI Taxonomy" id="1454726"/>
    <lineage>
        <taxon>Bacteria</taxon>
        <taxon>Pseudomonadati</taxon>
        <taxon>Atribacterota</taxon>
        <taxon>Atribacteria</taxon>
        <taxon>Atribacterales</taxon>
        <taxon>Candidatus Caldatribacteriaceae</taxon>
        <taxon>Candidatus Caldatribacterium</taxon>
    </lineage>
</organism>
<keyword evidence="1" id="KW-0145">Chemotaxis</keyword>
<dbReference type="Pfam" id="PF04509">
    <property type="entry name" value="CheC"/>
    <property type="match status" value="2"/>
</dbReference>
<dbReference type="InterPro" id="IPR050992">
    <property type="entry name" value="CheZ_family_phosphatases"/>
</dbReference>
<feature type="domain" description="CheC-like protein" evidence="3">
    <location>
        <begin position="113"/>
        <end position="147"/>
    </location>
</feature>
<dbReference type="GO" id="GO:0006935">
    <property type="term" value="P:chemotaxis"/>
    <property type="evidence" value="ECO:0007669"/>
    <property type="project" value="UniProtKB-KW"/>
</dbReference>
<dbReference type="InterPro" id="IPR028976">
    <property type="entry name" value="CheC-like_sf"/>
</dbReference>
<evidence type="ECO:0000259" key="3">
    <source>
        <dbReference type="Pfam" id="PF04509"/>
    </source>
</evidence>
<name>A0A7V3YF83_9BACT</name>
<dbReference type="PANTHER" id="PTHR43693">
    <property type="entry name" value="PROTEIN PHOSPHATASE CHEZ"/>
    <property type="match status" value="1"/>
</dbReference>
<comment type="caution">
    <text evidence="4">The sequence shown here is derived from an EMBL/GenBank/DDBJ whole genome shotgun (WGS) entry which is preliminary data.</text>
</comment>
<evidence type="ECO:0000256" key="1">
    <source>
        <dbReference type="ARBA" id="ARBA00022500"/>
    </source>
</evidence>
<dbReference type="AlphaFoldDB" id="A0A7V3YF83"/>
<accession>A0A7V3YF83</accession>
<sequence>MVLFEDLNEMQLDALKEIGNIGAGNAATALSKMVGKRVNMEVPLVRILPLKDVPEWLGGPEKEVVGVYLSVFGALAGHILFVMTIDDALKIMRILLGDMAPSRDQILSMDELASSAIGEIGNILSSSYLSALTDFTGLHLNHSVPAIAVDMAGAIVDVVLIEISQHSDYALLIETVFVEEEDRITGYFMLIPDTGSLEIILQALGVV</sequence>
<feature type="domain" description="CheC-like protein" evidence="3">
    <location>
        <begin position="10"/>
        <end position="43"/>
    </location>
</feature>
<evidence type="ECO:0000313" key="4">
    <source>
        <dbReference type="EMBL" id="HGI30005.1"/>
    </source>
</evidence>
<dbReference type="SUPFAM" id="SSF103039">
    <property type="entry name" value="CheC-like"/>
    <property type="match status" value="1"/>
</dbReference>
<dbReference type="EMBL" id="DTFV01000032">
    <property type="protein sequence ID" value="HGI30005.1"/>
    <property type="molecule type" value="Genomic_DNA"/>
</dbReference>